<proteinExistence type="predicted"/>
<organism evidence="1 2">
    <name type="scientific">Actinomadura algeriensis</name>
    <dbReference type="NCBI Taxonomy" id="1679523"/>
    <lineage>
        <taxon>Bacteria</taxon>
        <taxon>Bacillati</taxon>
        <taxon>Actinomycetota</taxon>
        <taxon>Actinomycetes</taxon>
        <taxon>Streptosporangiales</taxon>
        <taxon>Thermomonosporaceae</taxon>
        <taxon>Actinomadura</taxon>
    </lineage>
</organism>
<dbReference type="RefSeq" id="WP_192757547.1">
    <property type="nucleotide sequence ID" value="NZ_JADBDZ010000001.1"/>
</dbReference>
<sequence>MSYLSREEGWAAEAALRRPRGRWAGWRLFAAASGHRLRVARALHAPGALLTALERDVREAREAVATIARTPEHRLHRRARPRIAAWWARTRVDLLKTAVVDGGAVARRGIARLQTLALLDRLAGNWGESDARHAARLLTDPDPDVRAATDAACRAATGAMNDALWRSGPGRGTRLWWILLRKDEPPPARTVDALWSAWFADHVDPLGEALFRWGVPAGDARHVASTVAAAPPDPDVRADPRLRAALGYALLLGDAALRAAAAERFRAPLDRDFVEELCERVLVRPESAGFCVERGLAPRDPARRALFYVITAQWAQHRALDPDGGLLALAYAAASKAERARVRDAVLGDGELGLVRVVIGEGRRTNLAGVSREEARYLAERLADRREWDELWAFVQDLPIATAAELARLFGTWAPRDDTARPYFHALRDADPAAVEEGIARFAARPPMEPYASLRVKYQVADLSFAPDGPFLAAAHSYGQMSVFDARTAERVRHHRRVGPGTRVLHAGQDVLITVNGSGNANHPIRRWTYGGARLLRTVPHPVVSLVPTGGDGSFAAGTAGGELLLGDRDGGVRVVTAAELGLDEHELSGRLVAHPGSGRIAALGDRSGAHLIDPRARTATALPVPETIARAAFLGPGTLVCHLASGPVARLSLEDGWSGPPSETKPSGRAPGGLVALPRSGEAALIDGHGTLSVYGGEPPERVHVRPPAPGHGHWGGRLAVSSDGSLLAAGHGGGGIDLIDLRPREVAAALRRPAASLTARDLPVVTAVLDGAAPAPGTRAPLELLRAAVEHRSRFDIEIGDAVHPAAGEHDIGL</sequence>
<dbReference type="SUPFAM" id="SSF69322">
    <property type="entry name" value="Tricorn protease domain 2"/>
    <property type="match status" value="1"/>
</dbReference>
<evidence type="ECO:0000313" key="1">
    <source>
        <dbReference type="EMBL" id="MBE1530557.1"/>
    </source>
</evidence>
<gene>
    <name evidence="1" type="ORF">H4W34_000390</name>
</gene>
<name>A0ABR9JJ37_9ACTN</name>
<comment type="caution">
    <text evidence="1">The sequence shown here is derived from an EMBL/GenBank/DDBJ whole genome shotgun (WGS) entry which is preliminary data.</text>
</comment>
<dbReference type="Gene3D" id="2.130.10.10">
    <property type="entry name" value="YVTN repeat-like/Quinoprotein amine dehydrogenase"/>
    <property type="match status" value="1"/>
</dbReference>
<evidence type="ECO:0008006" key="3">
    <source>
        <dbReference type="Google" id="ProtNLM"/>
    </source>
</evidence>
<keyword evidence="2" id="KW-1185">Reference proteome</keyword>
<reference evidence="1 2" key="1">
    <citation type="submission" date="2020-10" db="EMBL/GenBank/DDBJ databases">
        <title>Sequencing the genomes of 1000 actinobacteria strains.</title>
        <authorList>
            <person name="Klenk H.-P."/>
        </authorList>
    </citation>
    <scope>NUCLEOTIDE SEQUENCE [LARGE SCALE GENOMIC DNA]</scope>
    <source>
        <strain evidence="1 2">DSM 46744</strain>
    </source>
</reference>
<dbReference type="InterPro" id="IPR015943">
    <property type="entry name" value="WD40/YVTN_repeat-like_dom_sf"/>
</dbReference>
<evidence type="ECO:0000313" key="2">
    <source>
        <dbReference type="Proteomes" id="UP000627838"/>
    </source>
</evidence>
<accession>A0ABR9JJ37</accession>
<dbReference type="Proteomes" id="UP000627838">
    <property type="component" value="Unassembled WGS sequence"/>
</dbReference>
<protein>
    <recommendedName>
        <fullName evidence="3">WD40 repeat domain-containing protein</fullName>
    </recommendedName>
</protein>
<dbReference type="EMBL" id="JADBDZ010000001">
    <property type="protein sequence ID" value="MBE1530557.1"/>
    <property type="molecule type" value="Genomic_DNA"/>
</dbReference>